<organism evidence="2 3">
    <name type="scientific">Rhodospirillum rubrum (strain ATCC 11170 / ATH 1.1.1 / DSM 467 / LMG 4362 / NCIMB 8255 / S1)</name>
    <dbReference type="NCBI Taxonomy" id="269796"/>
    <lineage>
        <taxon>Bacteria</taxon>
        <taxon>Pseudomonadati</taxon>
        <taxon>Pseudomonadota</taxon>
        <taxon>Alphaproteobacteria</taxon>
        <taxon>Rhodospirillales</taxon>
        <taxon>Rhodospirillaceae</taxon>
        <taxon>Rhodospirillum</taxon>
    </lineage>
</organism>
<dbReference type="PhylomeDB" id="Q2RV27"/>
<evidence type="ECO:0000313" key="2">
    <source>
        <dbReference type="EMBL" id="ABC22018.1"/>
    </source>
</evidence>
<dbReference type="PATRIC" id="fig|269796.9.peg.1282"/>
<dbReference type="STRING" id="269796.Rru_A1217"/>
<dbReference type="KEGG" id="rru:Rru_A1217"/>
<evidence type="ECO:0000313" key="3">
    <source>
        <dbReference type="Proteomes" id="UP000001929"/>
    </source>
</evidence>
<dbReference type="EMBL" id="CP000230">
    <property type="protein sequence ID" value="ABC22018.1"/>
    <property type="molecule type" value="Genomic_DNA"/>
</dbReference>
<dbReference type="HOGENOM" id="CLU_178570_0_0_5"/>
<dbReference type="Proteomes" id="UP000001929">
    <property type="component" value="Chromosome"/>
</dbReference>
<dbReference type="RefSeq" id="WP_011388972.1">
    <property type="nucleotide sequence ID" value="NC_007643.1"/>
</dbReference>
<dbReference type="AlphaFoldDB" id="Q2RV27"/>
<name>Q2RV27_RHORT</name>
<sequence>MSLFVFLFVPLIVFVAVVMPTWIIFHYVTKWKRMRMVDAGGDSVVVDQKEIRQLRETAHKLNDRILILESILDAESPNWRNQ</sequence>
<keyword evidence="1" id="KW-0472">Membrane</keyword>
<dbReference type="InterPro" id="IPR009554">
    <property type="entry name" value="Phageshock_PspB"/>
</dbReference>
<dbReference type="GO" id="GO:0009271">
    <property type="term" value="P:phage shock"/>
    <property type="evidence" value="ECO:0007669"/>
    <property type="project" value="InterPro"/>
</dbReference>
<keyword evidence="1" id="KW-0812">Transmembrane</keyword>
<dbReference type="eggNOG" id="ENOG5033AZ2">
    <property type="taxonomic scope" value="Bacteria"/>
</dbReference>
<dbReference type="NCBIfam" id="TIGR02976">
    <property type="entry name" value="phageshock_pspB"/>
    <property type="match status" value="1"/>
</dbReference>
<dbReference type="Pfam" id="PF06667">
    <property type="entry name" value="PspB"/>
    <property type="match status" value="1"/>
</dbReference>
<accession>Q2RV27</accession>
<keyword evidence="3" id="KW-1185">Reference proteome</keyword>
<dbReference type="GO" id="GO:0006355">
    <property type="term" value="P:regulation of DNA-templated transcription"/>
    <property type="evidence" value="ECO:0007669"/>
    <property type="project" value="InterPro"/>
</dbReference>
<evidence type="ECO:0000256" key="1">
    <source>
        <dbReference type="SAM" id="Phobius"/>
    </source>
</evidence>
<proteinExistence type="predicted"/>
<dbReference type="NCBIfam" id="NF006993">
    <property type="entry name" value="PRK09458.1"/>
    <property type="match status" value="1"/>
</dbReference>
<dbReference type="EnsemblBacteria" id="ABC22018">
    <property type="protein sequence ID" value="ABC22018"/>
    <property type="gene ID" value="Rru_A1217"/>
</dbReference>
<protein>
    <submittedName>
        <fullName evidence="2">Phage shock B</fullName>
    </submittedName>
</protein>
<feature type="transmembrane region" description="Helical" evidence="1">
    <location>
        <begin position="6"/>
        <end position="28"/>
    </location>
</feature>
<keyword evidence="1" id="KW-1133">Transmembrane helix</keyword>
<reference evidence="2 3" key="1">
    <citation type="journal article" date="2011" name="Stand. Genomic Sci.">
        <title>Complete genome sequence of Rhodospirillum rubrum type strain (S1).</title>
        <authorList>
            <person name="Munk A.C."/>
            <person name="Copeland A."/>
            <person name="Lucas S."/>
            <person name="Lapidus A."/>
            <person name="Del Rio T.G."/>
            <person name="Barry K."/>
            <person name="Detter J.C."/>
            <person name="Hammon N."/>
            <person name="Israni S."/>
            <person name="Pitluck S."/>
            <person name="Brettin T."/>
            <person name="Bruce D."/>
            <person name="Han C."/>
            <person name="Tapia R."/>
            <person name="Gilna P."/>
            <person name="Schmutz J."/>
            <person name="Larimer F."/>
            <person name="Land M."/>
            <person name="Kyrpides N.C."/>
            <person name="Mavromatis K."/>
            <person name="Richardson P."/>
            <person name="Rohde M."/>
            <person name="Goker M."/>
            <person name="Klenk H.P."/>
            <person name="Zhang Y."/>
            <person name="Roberts G.P."/>
            <person name="Reslewic S."/>
            <person name="Schwartz D.C."/>
        </authorList>
    </citation>
    <scope>NUCLEOTIDE SEQUENCE [LARGE SCALE GENOMIC DNA]</scope>
    <source>
        <strain evidence="3">ATCC 11170 / ATH 1.1.1 / DSM 467 / LMG 4362 / NCIMB 8255 / S1</strain>
    </source>
</reference>
<gene>
    <name evidence="2" type="ordered locus">Rru_A1217</name>
</gene>